<dbReference type="GO" id="GO:0046872">
    <property type="term" value="F:metal ion binding"/>
    <property type="evidence" value="ECO:0007669"/>
    <property type="project" value="UniProtKB-KW"/>
</dbReference>
<dbReference type="PROSITE" id="PS50081">
    <property type="entry name" value="ZF_DAG_PE_2"/>
    <property type="match status" value="1"/>
</dbReference>
<keyword evidence="5" id="KW-1185">Reference proteome</keyword>
<feature type="compositionally biased region" description="Acidic residues" evidence="3">
    <location>
        <begin position="129"/>
        <end position="139"/>
    </location>
</feature>
<feature type="domain" description="Phorbol-ester/DAG-type" evidence="4">
    <location>
        <begin position="421"/>
        <end position="474"/>
    </location>
</feature>
<reference evidence="6" key="1">
    <citation type="submission" date="2016-11" db="UniProtKB">
        <authorList>
            <consortium name="WormBaseParasite"/>
        </authorList>
    </citation>
    <scope>IDENTIFICATION</scope>
</reference>
<evidence type="ECO:0000259" key="4">
    <source>
        <dbReference type="PROSITE" id="PS50081"/>
    </source>
</evidence>
<evidence type="ECO:0000256" key="3">
    <source>
        <dbReference type="SAM" id="MobiDB-lite"/>
    </source>
</evidence>
<dbReference type="InterPro" id="IPR044926">
    <property type="entry name" value="RGS_subdomain_2"/>
</dbReference>
<evidence type="ECO:0000256" key="2">
    <source>
        <dbReference type="ARBA" id="ARBA00022833"/>
    </source>
</evidence>
<keyword evidence="1" id="KW-0479">Metal-binding</keyword>
<dbReference type="Gene3D" id="3.30.60.20">
    <property type="match status" value="1"/>
</dbReference>
<evidence type="ECO:0000313" key="5">
    <source>
        <dbReference type="Proteomes" id="UP000095280"/>
    </source>
</evidence>
<dbReference type="WBParaSite" id="maker-uti_cns_0016619-snap-gene-0.2-mRNA-1">
    <property type="protein sequence ID" value="maker-uti_cns_0016619-snap-gene-0.2-mRNA-1"/>
    <property type="gene ID" value="maker-uti_cns_0016619-snap-gene-0.2"/>
</dbReference>
<evidence type="ECO:0000256" key="1">
    <source>
        <dbReference type="ARBA" id="ARBA00022723"/>
    </source>
</evidence>
<protein>
    <submittedName>
        <fullName evidence="6">Phorbol-ester/DAG-type domain-containing protein</fullName>
    </submittedName>
</protein>
<accession>A0A1I8IU28</accession>
<feature type="region of interest" description="Disordered" evidence="3">
    <location>
        <begin position="122"/>
        <end position="157"/>
    </location>
</feature>
<dbReference type="Gene3D" id="1.10.167.10">
    <property type="entry name" value="Regulator of G-protein Signalling 4, domain 2"/>
    <property type="match status" value="1"/>
</dbReference>
<evidence type="ECO:0000313" key="6">
    <source>
        <dbReference type="WBParaSite" id="maker-uti_cns_0016619-snap-gene-0.2-mRNA-1"/>
    </source>
</evidence>
<dbReference type="AlphaFoldDB" id="A0A1I8IU28"/>
<proteinExistence type="predicted"/>
<dbReference type="SUPFAM" id="SSF57889">
    <property type="entry name" value="Cysteine-rich domain"/>
    <property type="match status" value="1"/>
</dbReference>
<sequence length="537" mass="58616">DEAAAAAAAGSPVELTAGGRHLCSADLYLADYRFRFHAHIFESSRKSQVDSMLNCRAQAVSECLLQAVGMGGSGGGRCGSFILCRSHGRVAGELNCSNWSLPGKLMTCTGQEHVTAATECGGAPQPHLDEDEEDEEEPDIGMGSFMSGDPNFNRETSDSQSMTKALSTLKTYLSQYSEMKRFRPAMLVFLHSLLARKEAKWYKALNFVFFDWLADDWKTAGLASKQSKRAAFSVYSTFLNREGSLSLEAVARSLDPGLGLGRPALNEPIKTLSQLFAKRPMDSHIERIAAGFSSAQASLRPTLEALVASVSAEIQTKRRDGFVSDILPGVDGLRPDLSDERQQRFIEQCRGVMLAHVNYMIGTPFGGHLEAGCLASLLERFFRLRLPPELPPELPQFNFQRLRGSGGRSFGGLKEIERRGTHLLRPVELDRIRACSACGKLLCGPGPQAMRCKVGDCQVVSHRACMDLVKPISCSSAAGLLTRSHSNEGRDSCEFESVICYLGESGTIENRYCHNPVASQCTTSLRPGWLANVHCGF</sequence>
<name>A0A1I8IU28_9PLAT</name>
<organism evidence="5 6">
    <name type="scientific">Macrostomum lignano</name>
    <dbReference type="NCBI Taxonomy" id="282301"/>
    <lineage>
        <taxon>Eukaryota</taxon>
        <taxon>Metazoa</taxon>
        <taxon>Spiralia</taxon>
        <taxon>Lophotrochozoa</taxon>
        <taxon>Platyhelminthes</taxon>
        <taxon>Rhabditophora</taxon>
        <taxon>Macrostomorpha</taxon>
        <taxon>Macrostomida</taxon>
        <taxon>Macrostomidae</taxon>
        <taxon>Macrostomum</taxon>
    </lineage>
</organism>
<dbReference type="CDD" id="cd00029">
    <property type="entry name" value="C1"/>
    <property type="match status" value="1"/>
</dbReference>
<keyword evidence="2" id="KW-0862">Zinc</keyword>
<dbReference type="InterPro" id="IPR002219">
    <property type="entry name" value="PKC_DAG/PE"/>
</dbReference>
<dbReference type="InterPro" id="IPR046349">
    <property type="entry name" value="C1-like_sf"/>
</dbReference>
<dbReference type="Proteomes" id="UP000095280">
    <property type="component" value="Unplaced"/>
</dbReference>